<evidence type="ECO:0000256" key="2">
    <source>
        <dbReference type="ARBA" id="ARBA00008982"/>
    </source>
</evidence>
<evidence type="ECO:0000256" key="5">
    <source>
        <dbReference type="ARBA" id="ARBA00022679"/>
    </source>
</evidence>
<dbReference type="GO" id="GO:0006094">
    <property type="term" value="P:gluconeogenesis"/>
    <property type="evidence" value="ECO:0007669"/>
    <property type="project" value="TreeGrafter"/>
</dbReference>
<dbReference type="InterPro" id="IPR036043">
    <property type="entry name" value="Phosphoglycerate_kinase_sf"/>
</dbReference>
<keyword evidence="10" id="KW-0963">Cytoplasm</keyword>
<dbReference type="GO" id="GO:0043531">
    <property type="term" value="F:ADP binding"/>
    <property type="evidence" value="ECO:0007669"/>
    <property type="project" value="TreeGrafter"/>
</dbReference>
<evidence type="ECO:0000256" key="12">
    <source>
        <dbReference type="PIRSR" id="PIRSR000724-2"/>
    </source>
</evidence>
<comment type="pathway">
    <text evidence="10">Carbohydrate degradation; glycolysis; pyruvate from D-glyceraldehyde 3-phosphate: step 2/5.</text>
</comment>
<evidence type="ECO:0000256" key="8">
    <source>
        <dbReference type="ARBA" id="ARBA00022840"/>
    </source>
</evidence>
<feature type="binding site" evidence="10">
    <location>
        <position position="109"/>
    </location>
    <ligand>
        <name>substrate</name>
    </ligand>
</feature>
<reference evidence="14" key="1">
    <citation type="submission" date="2015-09" db="EMBL/GenBank/DDBJ databases">
        <title>Draft Genome Sequences of Two Novel Amoeba-resistant Intranuclear Bacteria, Candidatus Berkiella cookevillensis and Candidatus Berkiella aquae.</title>
        <authorList>
            <person name="Mehari Y.T."/>
            <person name="Arivett B.A."/>
            <person name="Farone A.L."/>
            <person name="Gunderson J.H."/>
            <person name="Farone M.B."/>
        </authorList>
    </citation>
    <scope>NUCLEOTIDE SEQUENCE [LARGE SCALE GENOMIC DNA]</scope>
    <source>
        <strain evidence="14">CC99</strain>
    </source>
</reference>
<evidence type="ECO:0000256" key="6">
    <source>
        <dbReference type="ARBA" id="ARBA00022741"/>
    </source>
</evidence>
<dbReference type="HAMAP" id="MF_00145">
    <property type="entry name" value="Phosphoglyc_kinase"/>
    <property type="match status" value="1"/>
</dbReference>
<dbReference type="EMBL" id="LKHV02000001">
    <property type="protein sequence ID" value="MCS5707432.1"/>
    <property type="molecule type" value="Genomic_DNA"/>
</dbReference>
<dbReference type="PRINTS" id="PR00477">
    <property type="entry name" value="PHGLYCKINASE"/>
</dbReference>
<feature type="binding site" evidence="10 11">
    <location>
        <begin position="19"/>
        <end position="21"/>
    </location>
    <ligand>
        <name>substrate</name>
    </ligand>
</feature>
<dbReference type="GO" id="GO:0004618">
    <property type="term" value="F:phosphoglycerate kinase activity"/>
    <property type="evidence" value="ECO:0007669"/>
    <property type="project" value="UniProtKB-UniRule"/>
</dbReference>
<proteinExistence type="inferred from homology"/>
<comment type="subunit">
    <text evidence="3 10">Monomer.</text>
</comment>
<dbReference type="UniPathway" id="UPA00109">
    <property type="reaction ID" value="UER00185"/>
</dbReference>
<dbReference type="PATRIC" id="fig|1590042.3.peg.2287"/>
<comment type="caution">
    <text evidence="10">Lacks conserved residue(s) required for the propagation of feature annotation.</text>
</comment>
<evidence type="ECO:0000256" key="7">
    <source>
        <dbReference type="ARBA" id="ARBA00022777"/>
    </source>
</evidence>
<comment type="similarity">
    <text evidence="2 10 13">Belongs to the phosphoglycerate kinase family.</text>
</comment>
<evidence type="ECO:0000256" key="10">
    <source>
        <dbReference type="HAMAP-Rule" id="MF_00145"/>
    </source>
</evidence>
<dbReference type="InterPro" id="IPR001576">
    <property type="entry name" value="Phosphoglycerate_kinase"/>
</dbReference>
<name>A0A0Q9YMB5_9GAMM</name>
<evidence type="ECO:0000256" key="4">
    <source>
        <dbReference type="ARBA" id="ARBA00013061"/>
    </source>
</evidence>
<feature type="binding site" evidence="10 12">
    <location>
        <position position="193"/>
    </location>
    <ligand>
        <name>ATP</name>
        <dbReference type="ChEBI" id="CHEBI:30616"/>
    </ligand>
</feature>
<keyword evidence="5 10" id="KW-0808">Transferase</keyword>
<feature type="binding site" evidence="10">
    <location>
        <position position="34"/>
    </location>
    <ligand>
        <name>substrate</name>
    </ligand>
</feature>
<keyword evidence="7 10" id="KW-0418">Kinase</keyword>
<dbReference type="Pfam" id="PF00162">
    <property type="entry name" value="PGK"/>
    <property type="match status" value="1"/>
</dbReference>
<dbReference type="GO" id="GO:0005524">
    <property type="term" value="F:ATP binding"/>
    <property type="evidence" value="ECO:0007669"/>
    <property type="project" value="UniProtKB-KW"/>
</dbReference>
<dbReference type="Proteomes" id="UP000051494">
    <property type="component" value="Unassembled WGS sequence"/>
</dbReference>
<comment type="subcellular location">
    <subcellularLocation>
        <location evidence="10">Cytoplasm</location>
    </subcellularLocation>
</comment>
<feature type="binding site" evidence="11">
    <location>
        <position position="34"/>
    </location>
    <ligand>
        <name>(2R)-3-phosphoglycerate</name>
        <dbReference type="ChEBI" id="CHEBI:58272"/>
    </ligand>
</feature>
<dbReference type="AlphaFoldDB" id="A0A0Q9YMB5"/>
<dbReference type="PANTHER" id="PTHR11406">
    <property type="entry name" value="PHOSPHOGLYCERATE KINASE"/>
    <property type="match status" value="1"/>
</dbReference>
<dbReference type="SUPFAM" id="SSF53748">
    <property type="entry name" value="Phosphoglycerate kinase"/>
    <property type="match status" value="1"/>
</dbReference>
<evidence type="ECO:0000256" key="9">
    <source>
        <dbReference type="ARBA" id="ARBA00023152"/>
    </source>
</evidence>
<reference evidence="15" key="2">
    <citation type="journal article" date="2016" name="Genome Announc.">
        <title>Draft Genome Sequences of Two Novel Amoeba-Resistant Intranuclear Bacteria, 'Candidatus Berkiella cookevillensis' and 'Candidatus Berkiella aquae'.</title>
        <authorList>
            <person name="Mehari Y.T."/>
            <person name="Arivett B.A."/>
            <person name="Farone A.L."/>
            <person name="Gunderson J.H."/>
            <person name="Farone M.B."/>
        </authorList>
    </citation>
    <scope>NUCLEOTIDE SEQUENCE</scope>
    <source>
        <strain evidence="15">CC99</strain>
    </source>
</reference>
<dbReference type="FunFam" id="3.40.50.1260:FF:000001">
    <property type="entry name" value="Phosphoglycerate kinase"/>
    <property type="match status" value="1"/>
</dbReference>
<dbReference type="PIRSF" id="PIRSF000724">
    <property type="entry name" value="Pgk"/>
    <property type="match status" value="1"/>
</dbReference>
<organism evidence="14">
    <name type="scientific">Candidatus Berkiella cookevillensis</name>
    <dbReference type="NCBI Taxonomy" id="437022"/>
    <lineage>
        <taxon>Bacteria</taxon>
        <taxon>Pseudomonadati</taxon>
        <taxon>Pseudomonadota</taxon>
        <taxon>Gammaproteobacteria</taxon>
        <taxon>Candidatus Berkiellales</taxon>
        <taxon>Candidatus Berkiellaceae</taxon>
        <taxon>Candidatus Berkiella</taxon>
    </lineage>
</organism>
<feature type="binding site" evidence="11">
    <location>
        <position position="142"/>
    </location>
    <ligand>
        <name>(2R)-3-phosphoglycerate</name>
        <dbReference type="ChEBI" id="CHEBI:58272"/>
    </ligand>
</feature>
<evidence type="ECO:0000256" key="11">
    <source>
        <dbReference type="PIRSR" id="PIRSR000724-1"/>
    </source>
</evidence>
<dbReference type="EMBL" id="LKHV01000014">
    <property type="protein sequence ID" value="KRG17633.1"/>
    <property type="molecule type" value="Genomic_DNA"/>
</dbReference>
<feature type="binding site" evidence="10 12">
    <location>
        <position position="314"/>
    </location>
    <ligand>
        <name>ATP</name>
        <dbReference type="ChEBI" id="CHEBI:30616"/>
    </ligand>
</feature>
<feature type="binding site" evidence="10">
    <location>
        <begin position="340"/>
        <end position="343"/>
    </location>
    <ligand>
        <name>ATP</name>
        <dbReference type="ChEBI" id="CHEBI:30616"/>
    </ligand>
</feature>
<dbReference type="GO" id="GO:0006096">
    <property type="term" value="P:glycolytic process"/>
    <property type="evidence" value="ECO:0007669"/>
    <property type="project" value="UniProtKB-UniRule"/>
</dbReference>
<feature type="binding site" evidence="11">
    <location>
        <position position="109"/>
    </location>
    <ligand>
        <name>(2R)-3-phosphoglycerate</name>
        <dbReference type="ChEBI" id="CHEBI:58272"/>
    </ligand>
</feature>
<comment type="caution">
    <text evidence="14">The sequence shown here is derived from an EMBL/GenBank/DDBJ whole genome shotgun (WGS) entry which is preliminary data.</text>
</comment>
<evidence type="ECO:0000313" key="15">
    <source>
        <dbReference type="EMBL" id="MCS5707432.1"/>
    </source>
</evidence>
<evidence type="ECO:0000256" key="1">
    <source>
        <dbReference type="ARBA" id="ARBA00000642"/>
    </source>
</evidence>
<evidence type="ECO:0000256" key="3">
    <source>
        <dbReference type="ARBA" id="ARBA00011245"/>
    </source>
</evidence>
<dbReference type="Gene3D" id="3.40.50.1260">
    <property type="entry name" value="Phosphoglycerate kinase, N-terminal domain"/>
    <property type="match status" value="2"/>
</dbReference>
<feature type="binding site" evidence="10 11">
    <location>
        <begin position="57"/>
        <end position="60"/>
    </location>
    <ligand>
        <name>substrate</name>
    </ligand>
</feature>
<dbReference type="STRING" id="437022.CC99x_02232"/>
<keyword evidence="8 10" id="KW-0067">ATP-binding</keyword>
<dbReference type="PANTHER" id="PTHR11406:SF23">
    <property type="entry name" value="PHOSPHOGLYCERATE KINASE 1, CHLOROPLASTIC-RELATED"/>
    <property type="match status" value="1"/>
</dbReference>
<evidence type="ECO:0000313" key="16">
    <source>
        <dbReference type="Proteomes" id="UP000051494"/>
    </source>
</evidence>
<dbReference type="EC" id="2.7.2.3" evidence="4 10"/>
<evidence type="ECO:0000313" key="14">
    <source>
        <dbReference type="EMBL" id="KRG17633.1"/>
    </source>
</evidence>
<evidence type="ECO:0000256" key="13">
    <source>
        <dbReference type="RuleBase" id="RU000532"/>
    </source>
</evidence>
<keyword evidence="9 10" id="KW-0324">Glycolysis</keyword>
<dbReference type="InterPro" id="IPR015824">
    <property type="entry name" value="Phosphoglycerate_kinase_N"/>
</dbReference>
<dbReference type="GO" id="GO:0005829">
    <property type="term" value="C:cytosol"/>
    <property type="evidence" value="ECO:0007669"/>
    <property type="project" value="TreeGrafter"/>
</dbReference>
<accession>A0A0Q9YMB5</accession>
<protein>
    <recommendedName>
        <fullName evidence="4 10">Phosphoglycerate kinase</fullName>
        <ecNumber evidence="4 10">2.7.2.3</ecNumber>
    </recommendedName>
</protein>
<keyword evidence="16" id="KW-1185">Reference proteome</keyword>
<gene>
    <name evidence="10 14" type="primary">pgk</name>
    <name evidence="15" type="ORF">CC99x_000795</name>
    <name evidence="14" type="ORF">CC99x_02232</name>
</gene>
<dbReference type="OrthoDB" id="9808460at2"/>
<sequence>MITLDKIDIKNKIVLLREDLNVPFDEKGILSTARIDAALETVRLLQEKEAKIILMSHLGRPKGRDEQYTLQPIADYLSEQLKQKVTLFNLGDPLPSLKSRSVALLENVRFYAGETENKEALAKQYAELCDVFVIDAFGVSHRAQASTTGVIQFADEVCMGPLLAKEITMLNQALDNPRRPTVAIVGGGKVSTKLDVLLNLIEKVDVMIVGGALANTFLLAQGKNVGASLVEPELVPMATQILNRATQLGRTLWLPEDVVVADSIDSPSAQVKNLAELANTDKIFDIGAKAIVSLEQILLSAQTILWNGPLGVFEREAFQAGTRALAQLIAKSKAFSIAGGGETIAAIEQFGVEKQISYISTGGGAFLEVLEGKVLPVITALQEREAQINDINTVKL</sequence>
<dbReference type="RefSeq" id="WP_057625331.1">
    <property type="nucleotide sequence ID" value="NZ_LKHV02000001.1"/>
</dbReference>
<keyword evidence="6 10" id="KW-0547">Nucleotide-binding</keyword>
<comment type="catalytic activity">
    <reaction evidence="1 10 13">
        <text>(2R)-3-phosphoglycerate + ATP = (2R)-3-phospho-glyceroyl phosphate + ADP</text>
        <dbReference type="Rhea" id="RHEA:14801"/>
        <dbReference type="ChEBI" id="CHEBI:30616"/>
        <dbReference type="ChEBI" id="CHEBI:57604"/>
        <dbReference type="ChEBI" id="CHEBI:58272"/>
        <dbReference type="ChEBI" id="CHEBI:456216"/>
        <dbReference type="EC" id="2.7.2.3"/>
    </reaction>
</comment>
<reference evidence="15" key="3">
    <citation type="submission" date="2021-06" db="EMBL/GenBank/DDBJ databases">
        <title>Genomic Description and Analysis of Intracellular Bacteria, Candidatus Berkiella cookevillensis and Candidatus Berkiella aquae.</title>
        <authorList>
            <person name="Kidane D.T."/>
            <person name="Mehari Y.T."/>
            <person name="Rice F.C."/>
            <person name="Arivett B.A."/>
            <person name="Farone A.L."/>
            <person name="Berk S.G."/>
            <person name="Farone M.B."/>
        </authorList>
    </citation>
    <scope>NUCLEOTIDE SEQUENCE</scope>
    <source>
        <strain evidence="15">CC99</strain>
    </source>
</reference>
<feature type="binding site" evidence="10">
    <location>
        <position position="142"/>
    </location>
    <ligand>
        <name>substrate</name>
    </ligand>
</feature>